<organism evidence="1 2">
    <name type="scientific">Cephaloticoccus capnophilus</name>
    <dbReference type="NCBI Taxonomy" id="1548208"/>
    <lineage>
        <taxon>Bacteria</taxon>
        <taxon>Pseudomonadati</taxon>
        <taxon>Verrucomicrobiota</taxon>
        <taxon>Opitutia</taxon>
        <taxon>Opitutales</taxon>
        <taxon>Opitutaceae</taxon>
        <taxon>Cephaloticoccus</taxon>
    </lineage>
</organism>
<dbReference type="InterPro" id="IPR029063">
    <property type="entry name" value="SAM-dependent_MTases_sf"/>
</dbReference>
<dbReference type="EMBL" id="LSZP01000035">
    <property type="protein sequence ID" value="KXU35680.1"/>
    <property type="molecule type" value="Genomic_DNA"/>
</dbReference>
<dbReference type="Gene3D" id="3.40.50.150">
    <property type="entry name" value="Vaccinia Virus protein VP39"/>
    <property type="match status" value="1"/>
</dbReference>
<proteinExistence type="predicted"/>
<comment type="caution">
    <text evidence="1">The sequence shown here is derived from an EMBL/GenBank/DDBJ whole genome shotgun (WGS) entry which is preliminary data.</text>
</comment>
<dbReference type="AlphaFoldDB" id="A0A139SMI7"/>
<evidence type="ECO:0000313" key="2">
    <source>
        <dbReference type="Proteomes" id="UP000071392"/>
    </source>
</evidence>
<evidence type="ECO:0000313" key="1">
    <source>
        <dbReference type="EMBL" id="KXU35680.1"/>
    </source>
</evidence>
<name>A0A139SMI7_9BACT</name>
<dbReference type="RefSeq" id="WP_068711777.1">
    <property type="nucleotide sequence ID" value="NZ_LSZP01000035.1"/>
</dbReference>
<dbReference type="CDD" id="cd02440">
    <property type="entry name" value="AdoMet_MTases"/>
    <property type="match status" value="1"/>
</dbReference>
<dbReference type="OrthoDB" id="9772751at2"/>
<dbReference type="SUPFAM" id="SSF53335">
    <property type="entry name" value="S-adenosyl-L-methionine-dependent methyltransferases"/>
    <property type="match status" value="1"/>
</dbReference>
<dbReference type="InterPro" id="IPR010743">
    <property type="entry name" value="Methionine_synth_MetW"/>
</dbReference>
<accession>A0A139SMI7</accession>
<sequence>MPLPTEKRTIDMEIIGQWVQPRTHVLDLGCGRGELLTYLKQTKDIAGIGVDQDFGKITACVRRGVTAYQGDIHTFTRRFDDGHFDHVICSRTIQELSNPSAVILEALRVSRAVTVGFVNHGYWRNRFAALLRGRKPRNAIYTTEWFESRPANPLTIDDFEHFCAVKQIRILRHAHLLGDWKSPCHWRPNLRAGYALYELGAQ</sequence>
<reference evidence="1 2" key="1">
    <citation type="submission" date="2016-02" db="EMBL/GenBank/DDBJ databases">
        <authorList>
            <person name="Wen L."/>
            <person name="He K."/>
            <person name="Yang H."/>
        </authorList>
    </citation>
    <scope>NUCLEOTIDE SEQUENCE [LARGE SCALE GENOMIC DNA]</scope>
    <source>
        <strain evidence="1 2">CV41</strain>
    </source>
</reference>
<dbReference type="Proteomes" id="UP000071392">
    <property type="component" value="Unassembled WGS sequence"/>
</dbReference>
<keyword evidence="2" id="KW-1185">Reference proteome</keyword>
<gene>
    <name evidence="1" type="ORF">AXK12_04755</name>
</gene>
<dbReference type="STRING" id="1548208.AXK12_04755"/>
<dbReference type="Pfam" id="PF07021">
    <property type="entry name" value="MetW"/>
    <property type="match status" value="1"/>
</dbReference>
<protein>
    <submittedName>
        <fullName evidence="1">Methionine biosynthesis protein MetW</fullName>
    </submittedName>
</protein>